<comment type="subcellular location">
    <subcellularLocation>
        <location evidence="1">Membrane</location>
        <topology evidence="1">Single-pass membrane protein</topology>
    </subcellularLocation>
</comment>
<evidence type="ECO:0000313" key="10">
    <source>
        <dbReference type="Proteomes" id="UP000504640"/>
    </source>
</evidence>
<dbReference type="InterPro" id="IPR039509">
    <property type="entry name" value="SPATA31"/>
</dbReference>
<evidence type="ECO:0000256" key="1">
    <source>
        <dbReference type="ARBA" id="ARBA00004167"/>
    </source>
</evidence>
<dbReference type="PANTHER" id="PTHR21859:SF12">
    <property type="entry name" value="SPERMATOGENESIS-ASSOCIATED PROTEIN 31D1"/>
    <property type="match status" value="1"/>
</dbReference>
<dbReference type="GeneID" id="116559764"/>
<feature type="compositionally biased region" description="Polar residues" evidence="6">
    <location>
        <begin position="958"/>
        <end position="975"/>
    </location>
</feature>
<dbReference type="GO" id="GO:0016020">
    <property type="term" value="C:membrane"/>
    <property type="evidence" value="ECO:0007669"/>
    <property type="project" value="UniProtKB-SubCell"/>
</dbReference>
<protein>
    <submittedName>
        <fullName evidence="11">Spermatogenesis-associated protein 31D3-like isoform X2</fullName>
    </submittedName>
</protein>
<gene>
    <name evidence="11" type="primary">LOC116559764</name>
</gene>
<evidence type="ECO:0000256" key="6">
    <source>
        <dbReference type="SAM" id="MobiDB-lite"/>
    </source>
</evidence>
<evidence type="ECO:0000259" key="8">
    <source>
        <dbReference type="Pfam" id="PF14650"/>
    </source>
</evidence>
<feature type="region of interest" description="Disordered" evidence="6">
    <location>
        <begin position="1274"/>
        <end position="1335"/>
    </location>
</feature>
<organism evidence="10 11">
    <name type="scientific">Sapajus apella</name>
    <name type="common">Brown-capped capuchin</name>
    <name type="synonym">Cebus apella</name>
    <dbReference type="NCBI Taxonomy" id="9515"/>
    <lineage>
        <taxon>Eukaryota</taxon>
        <taxon>Metazoa</taxon>
        <taxon>Chordata</taxon>
        <taxon>Craniata</taxon>
        <taxon>Vertebrata</taxon>
        <taxon>Euteleostomi</taxon>
        <taxon>Mammalia</taxon>
        <taxon>Eutheria</taxon>
        <taxon>Euarchontoglires</taxon>
        <taxon>Primates</taxon>
        <taxon>Haplorrhini</taxon>
        <taxon>Platyrrhini</taxon>
        <taxon>Cebidae</taxon>
        <taxon>Cebinae</taxon>
        <taxon>Sapajus</taxon>
    </lineage>
</organism>
<keyword evidence="3 7" id="KW-1133">Transmembrane helix</keyword>
<dbReference type="Pfam" id="PF15371">
    <property type="entry name" value="DUF4599"/>
    <property type="match status" value="1"/>
</dbReference>
<feature type="domain" description="SPATA31-like" evidence="9">
    <location>
        <begin position="67"/>
        <end position="161"/>
    </location>
</feature>
<accession>A0A6J3IW26</accession>
<dbReference type="PANTHER" id="PTHR21859">
    <property type="entry name" value="ACROSOME-SPECIFIC PROTEIN"/>
    <property type="match status" value="1"/>
</dbReference>
<evidence type="ECO:0000256" key="2">
    <source>
        <dbReference type="ARBA" id="ARBA00022692"/>
    </source>
</evidence>
<evidence type="ECO:0000259" key="9">
    <source>
        <dbReference type="Pfam" id="PF15371"/>
    </source>
</evidence>
<dbReference type="RefSeq" id="XP_032146741.1">
    <property type="nucleotide sequence ID" value="XM_032290850.1"/>
</dbReference>
<evidence type="ECO:0000256" key="5">
    <source>
        <dbReference type="ARBA" id="ARBA00035009"/>
    </source>
</evidence>
<evidence type="ECO:0000256" key="7">
    <source>
        <dbReference type="SAM" id="Phobius"/>
    </source>
</evidence>
<feature type="transmembrane region" description="Helical" evidence="7">
    <location>
        <begin position="30"/>
        <end position="52"/>
    </location>
</feature>
<sequence length="1565" mass="174171">MENILCFLNSYTESGLSPGLAHCLDIDPNFICLSGLGLFMLYLFYVLLTLYLSPPRKNNDIQMRQGRARRRKKGRTFKDWITFQKEAEEERKLVSFLKSFRPPASCSPLRQHHDTTRFRRLLCPDPLCMVCNRTTAEVQRLLCWESLKEPAPSVSSLASAASATESSFTLASAASATPPEDLVVSPCPDPSPPPSLILSPDLITPLADLFSPSPLRDPLPPKPVSPLNSKFPIDHSPPQQLPFPLLPPHHIQRAEPYLQPEASLSLNTIFSFNYTLSQGMNPLPNICQVTNPTDSCACHHEPATPSALPPQDCTVTPSKASFTILMPFSETLSLFGSGGSSTYFPAIGDIDHSCPASAEFSWWQPHAKDSFASNFVPSDFMQELLSLHSSETSLGGYSVVNLIVPVNLSFVSHDIVALLERQVKKRGDFLMCKENGKKPGTFPKHLRSNYQLNSSGKMLASTSEKHGLATSLHFWASNRKVEGLHIHQQPPYSKCFEDHLEQKYVQLFWGLPSLHSESLNPTVLLHHGRSSMFVFFNEIASMSTFQEPPVLPHPQPLSLPITQLQPLPQTLPQGQSPAQHPSLLTAQLPSPLFQIGICGVCFHKSQNEAQSLTPSEINHLEWNVLQKLLESVWGLPSVVKKSQEDFCSPAPSLALVKSFKACGPIPIIPGDFPLSAEFRKKLEQHLRKRLIQHRWGLPRRIHESLSLLRPQSPILEISESENSEGPLHSSLVEGQSHNDLKNFKSRKRRSFHKRSSNMLSVENVGKFQGYSQENGPKGDLLHEPETSSEEDLSSNSESDLEGHMMHLPGNDLGVSLGQKQLANALTVHLSKKFEEISKGQVPWSVRSSWHSVKQTMSLPEKSHSQINHQDLAALVGEDYCVDTSQEMSFLGSNKRKMLEAHIKSFHMRMRWGLPSKVLESIEICKSQEDLSSSFSHLDLSSSATFIPQEDSKEGFSKSLRQSTLQEEKLGTTSSIPILDHPDPVSDTQHDLTEMDSKDGASNPLRGSTTDFQGKKIETTSLFYIPDHPHLVISPVDKEQQETLRRELFDTDNELIETVQTPDNGRQAFLPCTHSIIDEVSQKQNVVASRSSPELPIMQAGAGGESMDEKESFSNNVERLQSSRKTYPVTDGPKEMFKEDELSFLQSQTRNNLTTSKSGSSSVIKGKISTSLETENFSPKISVPQDPKSSSLKHQMFSELKLAQGEQSQAHTHFTDMPLALDNLASKGLLTHTQGISSGNMATSQVMNVHVEDRRIHVEQQQEPTVPKHVLQNCQVKNFPPATKRVRSKGGELGGGDAGLGTPQPRRKSHPVQKKTSGEVLRRKSSPTLTTQPPPENLFRKWMKTFFQRFKKPSIICEEQECSQEKGSSLSSFVQDTGPAKIRAAFTGTTEAQKVKRDIGKFPEERLEHRDGIDITCPQEALSSPVELRKAQHKPVLQVRAQRVQGYPCNYTAPSCKVTCSKSCSQQAILVGQNHPTRIRQIIDKNRQPRKVEAFKGKILYQSHPQSMPHRKPVPQPSPTCPCQVDPVPPAMPITAKSTVFSDVPLVITQTMFPKHFQGGKFPPTK</sequence>
<keyword evidence="2 7" id="KW-0812">Transmembrane</keyword>
<reference evidence="11" key="1">
    <citation type="submission" date="2025-08" db="UniProtKB">
        <authorList>
            <consortium name="RefSeq"/>
        </authorList>
    </citation>
    <scope>IDENTIFICATION</scope>
    <source>
        <tissue evidence="11">Blood</tissue>
    </source>
</reference>
<name>A0A6J3IW26_SAPAP</name>
<evidence type="ECO:0000313" key="11">
    <source>
        <dbReference type="RefSeq" id="XP_032146741.1"/>
    </source>
</evidence>
<evidence type="ECO:0000256" key="3">
    <source>
        <dbReference type="ARBA" id="ARBA00022989"/>
    </source>
</evidence>
<dbReference type="Proteomes" id="UP000504640">
    <property type="component" value="Unplaced"/>
</dbReference>
<keyword evidence="4 7" id="KW-0472">Membrane</keyword>
<evidence type="ECO:0000256" key="4">
    <source>
        <dbReference type="ARBA" id="ARBA00023136"/>
    </source>
</evidence>
<feature type="domain" description="SPATA31" evidence="8">
    <location>
        <begin position="488"/>
        <end position="849"/>
    </location>
</feature>
<dbReference type="Pfam" id="PF14650">
    <property type="entry name" value="FAM75"/>
    <property type="match status" value="1"/>
</dbReference>
<feature type="compositionally biased region" description="Basic residues" evidence="6">
    <location>
        <begin position="743"/>
        <end position="755"/>
    </location>
</feature>
<feature type="region of interest" description="Disordered" evidence="6">
    <location>
        <begin position="950"/>
        <end position="1010"/>
    </location>
</feature>
<dbReference type="InterPro" id="IPR027970">
    <property type="entry name" value="SPATA31-like"/>
</dbReference>
<proteinExistence type="inferred from homology"/>
<keyword evidence="10" id="KW-1185">Reference proteome</keyword>
<comment type="similarity">
    <text evidence="5">Belongs to the SPATA31 family.</text>
</comment>
<feature type="compositionally biased region" description="Basic and acidic residues" evidence="6">
    <location>
        <begin position="979"/>
        <end position="998"/>
    </location>
</feature>
<feature type="region of interest" description="Disordered" evidence="6">
    <location>
        <begin position="720"/>
        <end position="806"/>
    </location>
</feature>